<dbReference type="InterPro" id="IPR012337">
    <property type="entry name" value="RNaseH-like_sf"/>
</dbReference>
<dbReference type="InterPro" id="IPR036397">
    <property type="entry name" value="RNaseH_sf"/>
</dbReference>
<dbReference type="AlphaFoldDB" id="A0A1C4X4M8"/>
<dbReference type="PROSITE" id="PS50994">
    <property type="entry name" value="INTEGRASE"/>
    <property type="match status" value="1"/>
</dbReference>
<dbReference type="Gene3D" id="3.30.420.10">
    <property type="entry name" value="Ribonuclease H-like superfamily/Ribonuclease H"/>
    <property type="match status" value="1"/>
</dbReference>
<dbReference type="Proteomes" id="UP000198243">
    <property type="component" value="Chromosome I"/>
</dbReference>
<feature type="domain" description="Integrase catalytic" evidence="1">
    <location>
        <begin position="158"/>
        <end position="337"/>
    </location>
</feature>
<dbReference type="OrthoDB" id="1551204at2"/>
<organism evidence="2 3">
    <name type="scientific">Micromonospora coriariae</name>
    <dbReference type="NCBI Taxonomy" id="285665"/>
    <lineage>
        <taxon>Bacteria</taxon>
        <taxon>Bacillati</taxon>
        <taxon>Actinomycetota</taxon>
        <taxon>Actinomycetes</taxon>
        <taxon>Micromonosporales</taxon>
        <taxon>Micromonosporaceae</taxon>
        <taxon>Micromonospora</taxon>
    </lineage>
</organism>
<dbReference type="RefSeq" id="WP_089020042.1">
    <property type="nucleotide sequence ID" value="NZ_LT607412.1"/>
</dbReference>
<dbReference type="SUPFAM" id="SSF53098">
    <property type="entry name" value="Ribonuclease H-like"/>
    <property type="match status" value="1"/>
</dbReference>
<evidence type="ECO:0000313" key="3">
    <source>
        <dbReference type="Proteomes" id="UP000198243"/>
    </source>
</evidence>
<dbReference type="InterPro" id="IPR001584">
    <property type="entry name" value="Integrase_cat-core"/>
</dbReference>
<gene>
    <name evidence="2" type="ORF">GA0070607_4664</name>
</gene>
<dbReference type="GO" id="GO:0015074">
    <property type="term" value="P:DNA integration"/>
    <property type="evidence" value="ECO:0007669"/>
    <property type="project" value="InterPro"/>
</dbReference>
<reference evidence="3" key="1">
    <citation type="submission" date="2016-06" db="EMBL/GenBank/DDBJ databases">
        <authorList>
            <person name="Varghese N."/>
            <person name="Submissions Spin"/>
        </authorList>
    </citation>
    <scope>NUCLEOTIDE SEQUENCE [LARGE SCALE GENOMIC DNA]</scope>
    <source>
        <strain evidence="3">DSM 44875</strain>
    </source>
</reference>
<accession>A0A1C4X4M8</accession>
<dbReference type="Pfam" id="PF13683">
    <property type="entry name" value="rve_3"/>
    <property type="match status" value="1"/>
</dbReference>
<proteinExistence type="predicted"/>
<sequence length="365" mass="42093">MLLRLAYLSVTNAFAMLRLLPMSNRDKDVEILALRHQITLLQRQLGKEEVRFDATDRAFLAALLHRLPRDVLRRVRLLVRPETVLRWHRDLVARRHADVSRPKRPGRPRTVRSVRTLVLRLSGENPSWGYRRLHGELLVLGVRVAASTVWEILNEAGIDPAPERACSTWADFLRSQADALLACDFLETVTLSGARMYVFAVIEHASRRIRILGATPHPTTAWVVQAARNLVMDLEDAGCRARFMIRDRDGKFPHLFNAILADAGIDIVLSGIQMPRMNSIMERWVQTCRRELLDRTLIWNQRHLLHALREFEQFYNGHRPHQGIANARPLRPLPTQITDPDKLARLDIRRRDRLGGILHEYQHAA</sequence>
<evidence type="ECO:0000259" key="1">
    <source>
        <dbReference type="PROSITE" id="PS50994"/>
    </source>
</evidence>
<keyword evidence="3" id="KW-1185">Reference proteome</keyword>
<protein>
    <submittedName>
        <fullName evidence="2">Integrase core domain-containing protein</fullName>
    </submittedName>
</protein>
<name>A0A1C4X4M8_9ACTN</name>
<dbReference type="GO" id="GO:0003676">
    <property type="term" value="F:nucleic acid binding"/>
    <property type="evidence" value="ECO:0007669"/>
    <property type="project" value="InterPro"/>
</dbReference>
<dbReference type="EMBL" id="LT607412">
    <property type="protein sequence ID" value="SCF03370.1"/>
    <property type="molecule type" value="Genomic_DNA"/>
</dbReference>
<evidence type="ECO:0000313" key="2">
    <source>
        <dbReference type="EMBL" id="SCF03370.1"/>
    </source>
</evidence>